<gene>
    <name evidence="2" type="ORF">E2C01_023913</name>
</gene>
<accession>A0A5B7EBB8</accession>
<protein>
    <submittedName>
        <fullName evidence="2">Uncharacterized protein</fullName>
    </submittedName>
</protein>
<evidence type="ECO:0000313" key="3">
    <source>
        <dbReference type="Proteomes" id="UP000324222"/>
    </source>
</evidence>
<proteinExistence type="predicted"/>
<sequence>MKIRTVANQITSSECPQAANLQTRSDLPSLSSHDTRRRRLVSEGRDIATGKMTQRGTSHILAERNRKTLKLCIL</sequence>
<reference evidence="2 3" key="1">
    <citation type="submission" date="2019-05" db="EMBL/GenBank/DDBJ databases">
        <title>Another draft genome of Portunus trituberculatus and its Hox gene families provides insights of decapod evolution.</title>
        <authorList>
            <person name="Jeong J.-H."/>
            <person name="Song I."/>
            <person name="Kim S."/>
            <person name="Choi T."/>
            <person name="Kim D."/>
            <person name="Ryu S."/>
            <person name="Kim W."/>
        </authorList>
    </citation>
    <scope>NUCLEOTIDE SEQUENCE [LARGE SCALE GENOMIC DNA]</scope>
    <source>
        <tissue evidence="2">Muscle</tissue>
    </source>
</reference>
<organism evidence="2 3">
    <name type="scientific">Portunus trituberculatus</name>
    <name type="common">Swimming crab</name>
    <name type="synonym">Neptunus trituberculatus</name>
    <dbReference type="NCBI Taxonomy" id="210409"/>
    <lineage>
        <taxon>Eukaryota</taxon>
        <taxon>Metazoa</taxon>
        <taxon>Ecdysozoa</taxon>
        <taxon>Arthropoda</taxon>
        <taxon>Crustacea</taxon>
        <taxon>Multicrustacea</taxon>
        <taxon>Malacostraca</taxon>
        <taxon>Eumalacostraca</taxon>
        <taxon>Eucarida</taxon>
        <taxon>Decapoda</taxon>
        <taxon>Pleocyemata</taxon>
        <taxon>Brachyura</taxon>
        <taxon>Eubrachyura</taxon>
        <taxon>Portunoidea</taxon>
        <taxon>Portunidae</taxon>
        <taxon>Portuninae</taxon>
        <taxon>Portunus</taxon>
    </lineage>
</organism>
<feature type="compositionally biased region" description="Polar residues" evidence="1">
    <location>
        <begin position="14"/>
        <end position="32"/>
    </location>
</feature>
<dbReference type="EMBL" id="VSRR010002291">
    <property type="protein sequence ID" value="MPC30645.1"/>
    <property type="molecule type" value="Genomic_DNA"/>
</dbReference>
<dbReference type="Proteomes" id="UP000324222">
    <property type="component" value="Unassembled WGS sequence"/>
</dbReference>
<comment type="caution">
    <text evidence="2">The sequence shown here is derived from an EMBL/GenBank/DDBJ whole genome shotgun (WGS) entry which is preliminary data.</text>
</comment>
<keyword evidence="3" id="KW-1185">Reference proteome</keyword>
<name>A0A5B7EBB8_PORTR</name>
<evidence type="ECO:0000256" key="1">
    <source>
        <dbReference type="SAM" id="MobiDB-lite"/>
    </source>
</evidence>
<evidence type="ECO:0000313" key="2">
    <source>
        <dbReference type="EMBL" id="MPC30645.1"/>
    </source>
</evidence>
<dbReference type="AlphaFoldDB" id="A0A5B7EBB8"/>
<feature type="region of interest" description="Disordered" evidence="1">
    <location>
        <begin position="14"/>
        <end position="37"/>
    </location>
</feature>